<name>A0ABN9UQ38_9DINO</name>
<evidence type="ECO:0000313" key="3">
    <source>
        <dbReference type="Proteomes" id="UP001189429"/>
    </source>
</evidence>
<proteinExistence type="predicted"/>
<organism evidence="2 3">
    <name type="scientific">Prorocentrum cordatum</name>
    <dbReference type="NCBI Taxonomy" id="2364126"/>
    <lineage>
        <taxon>Eukaryota</taxon>
        <taxon>Sar</taxon>
        <taxon>Alveolata</taxon>
        <taxon>Dinophyceae</taxon>
        <taxon>Prorocentrales</taxon>
        <taxon>Prorocentraceae</taxon>
        <taxon>Prorocentrum</taxon>
    </lineage>
</organism>
<comment type="caution">
    <text evidence="2">The sequence shown here is derived from an EMBL/GenBank/DDBJ whole genome shotgun (WGS) entry which is preliminary data.</text>
</comment>
<protein>
    <submittedName>
        <fullName evidence="2">Uncharacterized protein</fullName>
    </submittedName>
</protein>
<dbReference type="EMBL" id="CAUYUJ010016124">
    <property type="protein sequence ID" value="CAK0862084.1"/>
    <property type="molecule type" value="Genomic_DNA"/>
</dbReference>
<dbReference type="Proteomes" id="UP001189429">
    <property type="component" value="Unassembled WGS sequence"/>
</dbReference>
<evidence type="ECO:0000256" key="1">
    <source>
        <dbReference type="SAM" id="MobiDB-lite"/>
    </source>
</evidence>
<evidence type="ECO:0000313" key="2">
    <source>
        <dbReference type="EMBL" id="CAK0862084.1"/>
    </source>
</evidence>
<feature type="compositionally biased region" description="Low complexity" evidence="1">
    <location>
        <begin position="76"/>
        <end position="92"/>
    </location>
</feature>
<accession>A0ABN9UQ38</accession>
<feature type="region of interest" description="Disordered" evidence="1">
    <location>
        <begin position="63"/>
        <end position="98"/>
    </location>
</feature>
<keyword evidence="3" id="KW-1185">Reference proteome</keyword>
<sequence>MGSGRKTSLVLNVLVSSVQDPTDKIITPKETAWVPGKMARESPNCQQPTYKKHCGLEPLLYTPGSSCSTSRSRRQNGASRGARLGGSANSGLHNQRARHAAWVCAVR</sequence>
<reference evidence="2" key="1">
    <citation type="submission" date="2023-10" db="EMBL/GenBank/DDBJ databases">
        <authorList>
            <person name="Chen Y."/>
            <person name="Shah S."/>
            <person name="Dougan E. K."/>
            <person name="Thang M."/>
            <person name="Chan C."/>
        </authorList>
    </citation>
    <scope>NUCLEOTIDE SEQUENCE [LARGE SCALE GENOMIC DNA]</scope>
</reference>
<gene>
    <name evidence="2" type="ORF">PCOR1329_LOCUS50590</name>
</gene>